<gene>
    <name evidence="4" type="ORF">STAS_07570</name>
</gene>
<feature type="non-terminal residue" evidence="4">
    <location>
        <position position="311"/>
    </location>
</feature>
<dbReference type="PANTHER" id="PTHR19443:SF6">
    <property type="entry name" value="HEXOKINASE-4"/>
    <property type="match status" value="1"/>
</dbReference>
<dbReference type="GO" id="GO:0001678">
    <property type="term" value="P:intracellular glucose homeostasis"/>
    <property type="evidence" value="ECO:0007669"/>
    <property type="project" value="InterPro"/>
</dbReference>
<keyword evidence="1 4" id="KW-0418">Kinase</keyword>
<dbReference type="Gene3D" id="3.40.367.20">
    <property type="match status" value="1"/>
</dbReference>
<dbReference type="Gene3D" id="3.10.110.10">
    <property type="entry name" value="Ubiquitin Conjugating Enzyme"/>
    <property type="match status" value="1"/>
</dbReference>
<dbReference type="GO" id="GO:0015031">
    <property type="term" value="P:protein transport"/>
    <property type="evidence" value="ECO:0007669"/>
    <property type="project" value="InterPro"/>
</dbReference>
<dbReference type="GO" id="GO:0005829">
    <property type="term" value="C:cytosol"/>
    <property type="evidence" value="ECO:0007669"/>
    <property type="project" value="TreeGrafter"/>
</dbReference>
<reference evidence="5" key="1">
    <citation type="journal article" date="2019" name="Curr. Biol.">
        <title>Genome Sequence of Striga asiatica Provides Insight into the Evolution of Plant Parasitism.</title>
        <authorList>
            <person name="Yoshida S."/>
            <person name="Kim S."/>
            <person name="Wafula E.K."/>
            <person name="Tanskanen J."/>
            <person name="Kim Y.M."/>
            <person name="Honaas L."/>
            <person name="Yang Z."/>
            <person name="Spallek T."/>
            <person name="Conn C.E."/>
            <person name="Ichihashi Y."/>
            <person name="Cheong K."/>
            <person name="Cui S."/>
            <person name="Der J.P."/>
            <person name="Gundlach H."/>
            <person name="Jiao Y."/>
            <person name="Hori C."/>
            <person name="Ishida J.K."/>
            <person name="Kasahara H."/>
            <person name="Kiba T."/>
            <person name="Kim M.S."/>
            <person name="Koo N."/>
            <person name="Laohavisit A."/>
            <person name="Lee Y.H."/>
            <person name="Lumba S."/>
            <person name="McCourt P."/>
            <person name="Mortimer J.C."/>
            <person name="Mutuku J.M."/>
            <person name="Nomura T."/>
            <person name="Sasaki-Sekimoto Y."/>
            <person name="Seto Y."/>
            <person name="Wang Y."/>
            <person name="Wakatake T."/>
            <person name="Sakakibara H."/>
            <person name="Demura T."/>
            <person name="Yamaguchi S."/>
            <person name="Yoneyama K."/>
            <person name="Manabe R.I."/>
            <person name="Nelson D.C."/>
            <person name="Schulman A.H."/>
            <person name="Timko M.P."/>
            <person name="dePamphilis C.W."/>
            <person name="Choi D."/>
            <person name="Shirasu K."/>
        </authorList>
    </citation>
    <scope>NUCLEOTIDE SEQUENCE [LARGE SCALE GENOMIC DNA]</scope>
    <source>
        <strain evidence="5">cv. UVA1</strain>
    </source>
</reference>
<evidence type="ECO:0000313" key="5">
    <source>
        <dbReference type="Proteomes" id="UP000325081"/>
    </source>
</evidence>
<dbReference type="InterPro" id="IPR022672">
    <property type="entry name" value="Hexokinase_N"/>
</dbReference>
<dbReference type="GO" id="GO:0004396">
    <property type="term" value="F:hexokinase activity"/>
    <property type="evidence" value="ECO:0007669"/>
    <property type="project" value="UniProtKB-UniRule"/>
</dbReference>
<accession>A0A5A7PFN2</accession>
<dbReference type="Gene3D" id="3.30.420.40">
    <property type="match status" value="2"/>
</dbReference>
<dbReference type="InterPro" id="IPR001312">
    <property type="entry name" value="Hexokinase"/>
</dbReference>
<dbReference type="GO" id="GO:0005739">
    <property type="term" value="C:mitochondrion"/>
    <property type="evidence" value="ECO:0007669"/>
    <property type="project" value="TreeGrafter"/>
</dbReference>
<dbReference type="EMBL" id="BKCP01004505">
    <property type="protein sequence ID" value="GER31550.1"/>
    <property type="molecule type" value="Genomic_DNA"/>
</dbReference>
<dbReference type="PANTHER" id="PTHR19443">
    <property type="entry name" value="HEXOKINASE"/>
    <property type="match status" value="1"/>
</dbReference>
<evidence type="ECO:0000313" key="4">
    <source>
        <dbReference type="EMBL" id="GER31550.1"/>
    </source>
</evidence>
<sequence>MNLDFYFYLITDEATGKKKLKVNAWFSSRVTTVAIRTALSYVTNLINGVRKGYRYKMHFVYTRAASSSHSGCRRSCRTWRRSVTSASTHLIETYPSLQPKTAVFTHNDGQPPPGHGTVPIFFQGVTYNIPVIMWLMDSSPEERAIHMQAEIATSCMHFAASLLVLDEGCATPVWLVDAMAVEMHAGLASEGGSKLKMLLTYICDLPTGNEKGIYYALDLGGTDFRVLRELFDYIETSLKDFVEREENASEPSQGEKSRLGFTFSFPVKQTSSSSVKLTNGFSIDYMVVRDVALCFPEAIYRKSLNMQVASL</sequence>
<evidence type="ECO:0000259" key="3">
    <source>
        <dbReference type="Pfam" id="PF05743"/>
    </source>
</evidence>
<dbReference type="Proteomes" id="UP000325081">
    <property type="component" value="Unassembled WGS sequence"/>
</dbReference>
<dbReference type="Pfam" id="PF05743">
    <property type="entry name" value="UEV"/>
    <property type="match status" value="1"/>
</dbReference>
<feature type="domain" description="Hexokinase N-terminal" evidence="2">
    <location>
        <begin position="175"/>
        <end position="228"/>
    </location>
</feature>
<evidence type="ECO:0000259" key="2">
    <source>
        <dbReference type="Pfam" id="PF00349"/>
    </source>
</evidence>
<dbReference type="GO" id="GO:0005524">
    <property type="term" value="F:ATP binding"/>
    <property type="evidence" value="ECO:0007669"/>
    <property type="project" value="UniProtKB-UniRule"/>
</dbReference>
<name>A0A5A7PFN2_STRAF</name>
<comment type="caution">
    <text evidence="4">The sequence shown here is derived from an EMBL/GenBank/DDBJ whole genome shotgun (WGS) entry which is preliminary data.</text>
</comment>
<dbReference type="InterPro" id="IPR043129">
    <property type="entry name" value="ATPase_NBD"/>
</dbReference>
<proteinExistence type="inferred from homology"/>
<evidence type="ECO:0000256" key="1">
    <source>
        <dbReference type="RuleBase" id="RU362007"/>
    </source>
</evidence>
<dbReference type="AlphaFoldDB" id="A0A5A7PFN2"/>
<keyword evidence="5" id="KW-1185">Reference proteome</keyword>
<dbReference type="EC" id="2.7.1.-" evidence="1"/>
<organism evidence="4 5">
    <name type="scientific">Striga asiatica</name>
    <name type="common">Asiatic witchweed</name>
    <name type="synonym">Buchnera asiatica</name>
    <dbReference type="NCBI Taxonomy" id="4170"/>
    <lineage>
        <taxon>Eukaryota</taxon>
        <taxon>Viridiplantae</taxon>
        <taxon>Streptophyta</taxon>
        <taxon>Embryophyta</taxon>
        <taxon>Tracheophyta</taxon>
        <taxon>Spermatophyta</taxon>
        <taxon>Magnoliopsida</taxon>
        <taxon>eudicotyledons</taxon>
        <taxon>Gunneridae</taxon>
        <taxon>Pentapetalae</taxon>
        <taxon>asterids</taxon>
        <taxon>lamiids</taxon>
        <taxon>Lamiales</taxon>
        <taxon>Orobanchaceae</taxon>
        <taxon>Buchnereae</taxon>
        <taxon>Striga</taxon>
    </lineage>
</organism>
<dbReference type="OrthoDB" id="419537at2759"/>
<dbReference type="SUPFAM" id="SSF53067">
    <property type="entry name" value="Actin-like ATPase domain"/>
    <property type="match status" value="1"/>
</dbReference>
<dbReference type="GO" id="GO:0006096">
    <property type="term" value="P:glycolytic process"/>
    <property type="evidence" value="ECO:0007669"/>
    <property type="project" value="UniProtKB-KW"/>
</dbReference>
<dbReference type="GO" id="GO:0005536">
    <property type="term" value="F:D-glucose binding"/>
    <property type="evidence" value="ECO:0007669"/>
    <property type="project" value="InterPro"/>
</dbReference>
<dbReference type="InterPro" id="IPR016135">
    <property type="entry name" value="UBQ-conjugating_enzyme/RWD"/>
</dbReference>
<protein>
    <recommendedName>
        <fullName evidence="1">Phosphotransferase</fullName>
        <ecNumber evidence="1">2.7.1.-</ecNumber>
    </recommendedName>
</protein>
<dbReference type="InterPro" id="IPR008883">
    <property type="entry name" value="UEV_N"/>
</dbReference>
<keyword evidence="1" id="KW-0324">Glycolysis</keyword>
<dbReference type="Pfam" id="PF00349">
    <property type="entry name" value="Hexokinase_1"/>
    <property type="match status" value="1"/>
</dbReference>
<keyword evidence="1" id="KW-0547">Nucleotide-binding</keyword>
<keyword evidence="1" id="KW-0067">ATP-binding</keyword>
<feature type="domain" description="UEV" evidence="3">
    <location>
        <begin position="88"/>
        <end position="143"/>
    </location>
</feature>
<comment type="similarity">
    <text evidence="1">Belongs to the hexokinase family.</text>
</comment>
<keyword evidence="1" id="KW-0808">Transferase</keyword>
<dbReference type="CDD" id="cd11685">
    <property type="entry name" value="UEV_TSG101-like"/>
    <property type="match status" value="1"/>
</dbReference>